<organism evidence="1">
    <name type="scientific">Pseudomonas phage RVTF4</name>
    <dbReference type="NCBI Taxonomy" id="3236931"/>
    <lineage>
        <taxon>Viruses</taxon>
    </lineage>
</organism>
<dbReference type="EMBL" id="PQ015378">
    <property type="protein sequence ID" value="XDJ14752.1"/>
    <property type="molecule type" value="Genomic_DNA"/>
</dbReference>
<name>A0AB39CCV3_9VIRU</name>
<protein>
    <submittedName>
        <fullName evidence="1">Uncharacterized protein</fullName>
    </submittedName>
</protein>
<accession>A0AB39CCV3</accession>
<evidence type="ECO:0000313" key="1">
    <source>
        <dbReference type="EMBL" id="XDJ14752.1"/>
    </source>
</evidence>
<proteinExistence type="predicted"/>
<reference evidence="1" key="1">
    <citation type="submission" date="2024-07" db="EMBL/GenBank/DDBJ databases">
        <authorList>
            <person name="Bringhurst R.M."/>
            <person name="Homer T.E."/>
        </authorList>
    </citation>
    <scope>NUCLEOTIDE SEQUENCE</scope>
</reference>
<sequence length="118" mass="13460">MNAVILIVLIIIVLLVVEQACKTPEQKEDDRIAWAVEALTNQIYDDYPAMDYMDPEHPKKPDAREVFIPAKHYAQYAYHFYAQSYITLSPANAELTKQGYSHMLERSGVIVPCSITDI</sequence>